<reference evidence="2 3" key="1">
    <citation type="submission" date="2023-02" db="EMBL/GenBank/DDBJ databases">
        <title>LHISI_Scaffold_Assembly.</title>
        <authorList>
            <person name="Stuart O.P."/>
            <person name="Cleave R."/>
            <person name="Magrath M.J.L."/>
            <person name="Mikheyev A.S."/>
        </authorList>
    </citation>
    <scope>NUCLEOTIDE SEQUENCE [LARGE SCALE GENOMIC DNA]</scope>
    <source>
        <strain evidence="2">Daus_M_001</strain>
        <tissue evidence="2">Leg muscle</tissue>
    </source>
</reference>
<name>A0ABQ9G4I6_9NEOP</name>
<comment type="caution">
    <text evidence="2">The sequence shown here is derived from an EMBL/GenBank/DDBJ whole genome shotgun (WGS) entry which is preliminary data.</text>
</comment>
<evidence type="ECO:0000313" key="2">
    <source>
        <dbReference type="EMBL" id="KAJ8865949.1"/>
    </source>
</evidence>
<dbReference type="EMBL" id="JARBHB010000017">
    <property type="protein sequence ID" value="KAJ8865949.1"/>
    <property type="molecule type" value="Genomic_DNA"/>
</dbReference>
<protein>
    <submittedName>
        <fullName evidence="2">Uncharacterized protein</fullName>
    </submittedName>
</protein>
<evidence type="ECO:0000313" key="3">
    <source>
        <dbReference type="Proteomes" id="UP001159363"/>
    </source>
</evidence>
<evidence type="ECO:0000256" key="1">
    <source>
        <dbReference type="SAM" id="MobiDB-lite"/>
    </source>
</evidence>
<organism evidence="2 3">
    <name type="scientific">Dryococelus australis</name>
    <dbReference type="NCBI Taxonomy" id="614101"/>
    <lineage>
        <taxon>Eukaryota</taxon>
        <taxon>Metazoa</taxon>
        <taxon>Ecdysozoa</taxon>
        <taxon>Arthropoda</taxon>
        <taxon>Hexapoda</taxon>
        <taxon>Insecta</taxon>
        <taxon>Pterygota</taxon>
        <taxon>Neoptera</taxon>
        <taxon>Polyneoptera</taxon>
        <taxon>Phasmatodea</taxon>
        <taxon>Verophasmatodea</taxon>
        <taxon>Anareolatae</taxon>
        <taxon>Phasmatidae</taxon>
        <taxon>Eurycanthinae</taxon>
        <taxon>Dryococelus</taxon>
    </lineage>
</organism>
<dbReference type="Proteomes" id="UP001159363">
    <property type="component" value="Chromosome 16"/>
</dbReference>
<feature type="region of interest" description="Disordered" evidence="1">
    <location>
        <begin position="198"/>
        <end position="223"/>
    </location>
</feature>
<sequence>MPDRVAAVIAARANREPPKTPDGYTKGLKVLPPPTLLRRPHIPPRQFHEAPLESARLDSTVLCVVGPQMLVHWLLPQRVASVTPHLPIWHSLLVSLRVFYWHRVVQGVSNELLSNYKCDSSVQCPWTASLRGRCHVVMETVRGRGGRPWGGVVDGEVSQAAARRAARTCRTALMPAGRGTIWSSTGMQGWRKLEIPEKTRRPAASSGTIPTCENPGGRRGGGATHSGIELGSPWEVSSLTTTPPRPTALEKSEAVVYTQHSVYLFKSFPQSSVVTLAEITKAWRSDEGDLGSELGPNCLMNFANRALDIFDPITELQEKSTKYRATSSEPRLGHQPMSNQLRLQYAKDFGV</sequence>
<gene>
    <name evidence="2" type="ORF">PR048_033472</name>
</gene>
<accession>A0ABQ9G4I6</accession>
<proteinExistence type="predicted"/>
<keyword evidence="3" id="KW-1185">Reference proteome</keyword>